<feature type="transmembrane region" description="Helical" evidence="10">
    <location>
        <begin position="264"/>
        <end position="285"/>
    </location>
</feature>
<evidence type="ECO:0000256" key="8">
    <source>
        <dbReference type="ARBA" id="ARBA00023136"/>
    </source>
</evidence>
<keyword evidence="4" id="KW-0547">Nucleotide-binding</keyword>
<evidence type="ECO:0000259" key="12">
    <source>
        <dbReference type="PROSITE" id="PS50929"/>
    </source>
</evidence>
<dbReference type="SMART" id="SM00382">
    <property type="entry name" value="AAA"/>
    <property type="match status" value="1"/>
</dbReference>
<keyword evidence="6" id="KW-1278">Translocase</keyword>
<dbReference type="PANTHER" id="PTHR24221">
    <property type="entry name" value="ATP-BINDING CASSETTE SUB-FAMILY B"/>
    <property type="match status" value="1"/>
</dbReference>
<evidence type="ECO:0000256" key="5">
    <source>
        <dbReference type="ARBA" id="ARBA00022840"/>
    </source>
</evidence>
<proteinExistence type="inferred from homology"/>
<dbReference type="GO" id="GO:0016887">
    <property type="term" value="F:ATP hydrolysis activity"/>
    <property type="evidence" value="ECO:0007669"/>
    <property type="project" value="InterPro"/>
</dbReference>
<dbReference type="EMBL" id="NOVD01000003">
    <property type="protein sequence ID" value="PCK28206.1"/>
    <property type="molecule type" value="Genomic_DNA"/>
</dbReference>
<reference evidence="13 14" key="1">
    <citation type="submission" date="2017-07" db="EMBL/GenBank/DDBJ databases">
        <title>Draft sequence of Rhodococcus enclensis 23b-28.</title>
        <authorList>
            <person name="Besaury L."/>
            <person name="Sancelme M."/>
            <person name="Amato P."/>
            <person name="Lallement A."/>
            <person name="Delort A.-M."/>
        </authorList>
    </citation>
    <scope>NUCLEOTIDE SEQUENCE [LARGE SCALE GENOMIC DNA]</scope>
    <source>
        <strain evidence="13 14">23b-28</strain>
    </source>
</reference>
<dbReference type="GO" id="GO:0034040">
    <property type="term" value="F:ATPase-coupled lipid transmembrane transporter activity"/>
    <property type="evidence" value="ECO:0007669"/>
    <property type="project" value="TreeGrafter"/>
</dbReference>
<dbReference type="InterPro" id="IPR003439">
    <property type="entry name" value="ABC_transporter-like_ATP-bd"/>
</dbReference>
<dbReference type="InterPro" id="IPR036640">
    <property type="entry name" value="ABC1_TM_sf"/>
</dbReference>
<organism evidence="13 14">
    <name type="scientific">Rhodococcus qingshengii</name>
    <dbReference type="NCBI Taxonomy" id="334542"/>
    <lineage>
        <taxon>Bacteria</taxon>
        <taxon>Bacillati</taxon>
        <taxon>Actinomycetota</taxon>
        <taxon>Actinomycetes</taxon>
        <taxon>Mycobacteriales</taxon>
        <taxon>Nocardiaceae</taxon>
        <taxon>Rhodococcus</taxon>
        <taxon>Rhodococcus erythropolis group</taxon>
    </lineage>
</organism>
<dbReference type="InterPro" id="IPR017871">
    <property type="entry name" value="ABC_transporter-like_CS"/>
</dbReference>
<keyword evidence="2" id="KW-0997">Cell inner membrane</keyword>
<dbReference type="GO" id="GO:0005524">
    <property type="term" value="F:ATP binding"/>
    <property type="evidence" value="ECO:0007669"/>
    <property type="project" value="UniProtKB-KW"/>
</dbReference>
<dbReference type="GO" id="GO:0005886">
    <property type="term" value="C:plasma membrane"/>
    <property type="evidence" value="ECO:0007669"/>
    <property type="project" value="UniProtKB-SubCell"/>
</dbReference>
<dbReference type="PROSITE" id="PS50893">
    <property type="entry name" value="ABC_TRANSPORTER_2"/>
    <property type="match status" value="1"/>
</dbReference>
<feature type="transmembrane region" description="Helical" evidence="10">
    <location>
        <begin position="234"/>
        <end position="258"/>
    </location>
</feature>
<dbReference type="Pfam" id="PF00005">
    <property type="entry name" value="ABC_tran"/>
    <property type="match status" value="1"/>
</dbReference>
<dbReference type="SUPFAM" id="SSF52540">
    <property type="entry name" value="P-loop containing nucleoside triphosphate hydrolases"/>
    <property type="match status" value="1"/>
</dbReference>
<feature type="transmembrane region" description="Helical" evidence="10">
    <location>
        <begin position="153"/>
        <end position="171"/>
    </location>
</feature>
<protein>
    <submittedName>
        <fullName evidence="13">ABC transporter</fullName>
    </submittedName>
</protein>
<feature type="domain" description="ABC transmembrane type-1" evidence="12">
    <location>
        <begin position="22"/>
        <end position="293"/>
    </location>
</feature>
<dbReference type="AlphaFoldDB" id="A0A2A5JFP7"/>
<keyword evidence="2" id="KW-1003">Cell membrane</keyword>
<dbReference type="SUPFAM" id="SSF90123">
    <property type="entry name" value="ABC transporter transmembrane region"/>
    <property type="match status" value="1"/>
</dbReference>
<dbReference type="PANTHER" id="PTHR24221:SF654">
    <property type="entry name" value="ATP-BINDING CASSETTE SUB-FAMILY B MEMBER 6"/>
    <property type="match status" value="1"/>
</dbReference>
<feature type="domain" description="ABC transporter" evidence="11">
    <location>
        <begin position="327"/>
        <end position="542"/>
    </location>
</feature>
<dbReference type="PROSITE" id="PS00211">
    <property type="entry name" value="ABC_TRANSPORTER_1"/>
    <property type="match status" value="1"/>
</dbReference>
<evidence type="ECO:0000256" key="2">
    <source>
        <dbReference type="ARBA" id="ARBA00022519"/>
    </source>
</evidence>
<comment type="caution">
    <text evidence="13">The sequence shown here is derived from an EMBL/GenBank/DDBJ whole genome shotgun (WGS) entry which is preliminary data.</text>
</comment>
<evidence type="ECO:0000313" key="14">
    <source>
        <dbReference type="Proteomes" id="UP000230886"/>
    </source>
</evidence>
<dbReference type="Pfam" id="PF00664">
    <property type="entry name" value="ABC_membrane"/>
    <property type="match status" value="1"/>
</dbReference>
<feature type="transmembrane region" description="Helical" evidence="10">
    <location>
        <begin position="21"/>
        <end position="47"/>
    </location>
</feature>
<dbReference type="InterPro" id="IPR003593">
    <property type="entry name" value="AAA+_ATPase"/>
</dbReference>
<name>A0A2A5JFP7_RHOSG</name>
<keyword evidence="7 10" id="KW-1133">Transmembrane helix</keyword>
<dbReference type="InterPro" id="IPR039421">
    <property type="entry name" value="Type_1_exporter"/>
</dbReference>
<dbReference type="InterPro" id="IPR027417">
    <property type="entry name" value="P-loop_NTPase"/>
</dbReference>
<dbReference type="RefSeq" id="WP_099697187.1">
    <property type="nucleotide sequence ID" value="NZ_NOVD01000003.1"/>
</dbReference>
<evidence type="ECO:0000256" key="7">
    <source>
        <dbReference type="ARBA" id="ARBA00022989"/>
    </source>
</evidence>
<evidence type="ECO:0000259" key="11">
    <source>
        <dbReference type="PROSITE" id="PS50893"/>
    </source>
</evidence>
<evidence type="ECO:0000256" key="1">
    <source>
        <dbReference type="ARBA" id="ARBA00004429"/>
    </source>
</evidence>
<dbReference type="GO" id="GO:0140359">
    <property type="term" value="F:ABC-type transporter activity"/>
    <property type="evidence" value="ECO:0007669"/>
    <property type="project" value="InterPro"/>
</dbReference>
<comment type="similarity">
    <text evidence="9">Belongs to the ABC transporter superfamily. Siderophore-Fe(3+) uptake transporter (SIUT) (TC 3.A.1.21) family.</text>
</comment>
<dbReference type="Proteomes" id="UP000230886">
    <property type="component" value="Unassembled WGS sequence"/>
</dbReference>
<feature type="transmembrane region" description="Helical" evidence="10">
    <location>
        <begin position="53"/>
        <end position="75"/>
    </location>
</feature>
<dbReference type="Gene3D" id="1.20.1560.10">
    <property type="entry name" value="ABC transporter type 1, transmembrane domain"/>
    <property type="match status" value="1"/>
</dbReference>
<evidence type="ECO:0000313" key="13">
    <source>
        <dbReference type="EMBL" id="PCK28206.1"/>
    </source>
</evidence>
<keyword evidence="5" id="KW-0067">ATP-binding</keyword>
<sequence length="543" mass="56336">MPRPLVEPSLVPALRPALPALAAGVVAAAASGVAMLGALWCVVQLIGEPSMSWAGWACALWLVGVALAATSSWLSHHAESLFEARVRRQLAAHLVRLPASTLSRYSGDALRRLVSDDISALHHMTAHLPAEFATLIVVPAVTIAALVASAGPVALLALAPGIVAALFYLVVIPRMAARHSAESADVMGDIVTAVDDYARGIRVCRIYGAQTGAAADYAESTARFTRGMQERVRLVATPAAVAVALMQATATFAIAYAVGFDWDATTLAATILFSLAIVTPALRLGHGLDYVAAGRSAAVRLATALNEPTLPAGEALTVPAASPSDHLEIVDLTVTITDRRVVDGVTHAFRPAAITAITGPSGAGKSTLLKALAGFEIPELGTVRYAGRSITAIDENLRPPSVLLTPQGADVLPATVRENIALAAPDATDAEYTAALRRAQIDVSLDADATSLSGGERQRVGLARVFLSPAAVLLLDEPTSALDDRTAAELLKELRHLAHDEGKTIVIVTHDPALADDADDRLDLGGRNVNDAASHSAALTGAE</sequence>
<comment type="subcellular location">
    <subcellularLocation>
        <location evidence="1">Cell inner membrane</location>
        <topology evidence="1">Multi-pass membrane protein</topology>
    </subcellularLocation>
</comment>
<dbReference type="InterPro" id="IPR011527">
    <property type="entry name" value="ABC1_TM_dom"/>
</dbReference>
<evidence type="ECO:0000256" key="9">
    <source>
        <dbReference type="ARBA" id="ARBA00023455"/>
    </source>
</evidence>
<evidence type="ECO:0000256" key="6">
    <source>
        <dbReference type="ARBA" id="ARBA00022967"/>
    </source>
</evidence>
<keyword evidence="3 10" id="KW-0812">Transmembrane</keyword>
<evidence type="ECO:0000256" key="4">
    <source>
        <dbReference type="ARBA" id="ARBA00022741"/>
    </source>
</evidence>
<feature type="transmembrane region" description="Helical" evidence="10">
    <location>
        <begin position="128"/>
        <end position="147"/>
    </location>
</feature>
<gene>
    <name evidence="13" type="ORF">CHR55_07200</name>
</gene>
<accession>A0A2A5JFP7</accession>
<keyword evidence="8 10" id="KW-0472">Membrane</keyword>
<evidence type="ECO:0000256" key="10">
    <source>
        <dbReference type="SAM" id="Phobius"/>
    </source>
</evidence>
<evidence type="ECO:0000256" key="3">
    <source>
        <dbReference type="ARBA" id="ARBA00022692"/>
    </source>
</evidence>
<dbReference type="PROSITE" id="PS50929">
    <property type="entry name" value="ABC_TM1F"/>
    <property type="match status" value="1"/>
</dbReference>
<dbReference type="Gene3D" id="3.40.50.300">
    <property type="entry name" value="P-loop containing nucleotide triphosphate hydrolases"/>
    <property type="match status" value="1"/>
</dbReference>